<dbReference type="SUPFAM" id="SSF51206">
    <property type="entry name" value="cAMP-binding domain-like"/>
    <property type="match status" value="1"/>
</dbReference>
<dbReference type="RefSeq" id="WP_284350788.1">
    <property type="nucleotide sequence ID" value="NZ_BRXS01000004.1"/>
</dbReference>
<protein>
    <recommendedName>
        <fullName evidence="9">cAMP receptor protein</fullName>
    </recommendedName>
</protein>
<gene>
    <name evidence="7" type="ORF">rosag_28450</name>
</gene>
<dbReference type="InterPro" id="IPR036390">
    <property type="entry name" value="WH_DNA-bd_sf"/>
</dbReference>
<dbReference type="InterPro" id="IPR050397">
    <property type="entry name" value="Env_Response_Regulators"/>
</dbReference>
<feature type="compositionally biased region" description="Low complexity" evidence="4">
    <location>
        <begin position="223"/>
        <end position="234"/>
    </location>
</feature>
<dbReference type="Proteomes" id="UP001161325">
    <property type="component" value="Unassembled WGS sequence"/>
</dbReference>
<dbReference type="GO" id="GO:0003700">
    <property type="term" value="F:DNA-binding transcription factor activity"/>
    <property type="evidence" value="ECO:0007669"/>
    <property type="project" value="TreeGrafter"/>
</dbReference>
<evidence type="ECO:0000313" key="7">
    <source>
        <dbReference type="EMBL" id="GLC26332.1"/>
    </source>
</evidence>
<dbReference type="InterPro" id="IPR014710">
    <property type="entry name" value="RmlC-like_jellyroll"/>
</dbReference>
<dbReference type="PROSITE" id="PS00888">
    <property type="entry name" value="CNMP_BINDING_1"/>
    <property type="match status" value="1"/>
</dbReference>
<feature type="compositionally biased region" description="Basic and acidic residues" evidence="4">
    <location>
        <begin position="235"/>
        <end position="244"/>
    </location>
</feature>
<dbReference type="AlphaFoldDB" id="A0AA37Q7X8"/>
<reference evidence="7" key="1">
    <citation type="submission" date="2022-08" db="EMBL/GenBank/DDBJ databases">
        <title>Draft genome sequencing of Roseisolibacter agri AW1220.</title>
        <authorList>
            <person name="Tobiishi Y."/>
            <person name="Tonouchi A."/>
        </authorList>
    </citation>
    <scope>NUCLEOTIDE SEQUENCE</scope>
    <source>
        <strain evidence="7">AW1220</strain>
    </source>
</reference>
<feature type="region of interest" description="Disordered" evidence="4">
    <location>
        <begin position="222"/>
        <end position="283"/>
    </location>
</feature>
<dbReference type="CDD" id="cd00038">
    <property type="entry name" value="CAP_ED"/>
    <property type="match status" value="1"/>
</dbReference>
<dbReference type="PROSITE" id="PS50042">
    <property type="entry name" value="CNMP_BINDING_3"/>
    <property type="match status" value="1"/>
</dbReference>
<evidence type="ECO:0000313" key="8">
    <source>
        <dbReference type="Proteomes" id="UP001161325"/>
    </source>
</evidence>
<dbReference type="PANTHER" id="PTHR24567:SF74">
    <property type="entry name" value="HTH-TYPE TRANSCRIPTIONAL REGULATOR ARCR"/>
    <property type="match status" value="1"/>
</dbReference>
<keyword evidence="2" id="KW-0238">DNA-binding</keyword>
<evidence type="ECO:0000256" key="1">
    <source>
        <dbReference type="ARBA" id="ARBA00023015"/>
    </source>
</evidence>
<dbReference type="InterPro" id="IPR018490">
    <property type="entry name" value="cNMP-bd_dom_sf"/>
</dbReference>
<dbReference type="PROSITE" id="PS51063">
    <property type="entry name" value="HTH_CRP_2"/>
    <property type="match status" value="1"/>
</dbReference>
<dbReference type="InterPro" id="IPR036388">
    <property type="entry name" value="WH-like_DNA-bd_sf"/>
</dbReference>
<dbReference type="SMART" id="SM00100">
    <property type="entry name" value="cNMP"/>
    <property type="match status" value="1"/>
</dbReference>
<feature type="domain" description="HTH crp-type" evidence="6">
    <location>
        <begin position="149"/>
        <end position="216"/>
    </location>
</feature>
<feature type="domain" description="Cyclic nucleotide-binding" evidence="5">
    <location>
        <begin position="15"/>
        <end position="135"/>
    </location>
</feature>
<dbReference type="Gene3D" id="2.60.120.10">
    <property type="entry name" value="Jelly Rolls"/>
    <property type="match status" value="1"/>
</dbReference>
<evidence type="ECO:0000256" key="4">
    <source>
        <dbReference type="SAM" id="MobiDB-lite"/>
    </source>
</evidence>
<dbReference type="InterPro" id="IPR012318">
    <property type="entry name" value="HTH_CRP"/>
</dbReference>
<dbReference type="SMART" id="SM00419">
    <property type="entry name" value="HTH_CRP"/>
    <property type="match status" value="1"/>
</dbReference>
<dbReference type="PANTHER" id="PTHR24567">
    <property type="entry name" value="CRP FAMILY TRANSCRIPTIONAL REGULATORY PROTEIN"/>
    <property type="match status" value="1"/>
</dbReference>
<name>A0AA37Q7X8_9BACT</name>
<keyword evidence="3" id="KW-0804">Transcription</keyword>
<evidence type="ECO:0008006" key="9">
    <source>
        <dbReference type="Google" id="ProtNLM"/>
    </source>
</evidence>
<feature type="compositionally biased region" description="Acidic residues" evidence="4">
    <location>
        <begin position="246"/>
        <end position="259"/>
    </location>
</feature>
<dbReference type="GO" id="GO:0003677">
    <property type="term" value="F:DNA binding"/>
    <property type="evidence" value="ECO:0007669"/>
    <property type="project" value="UniProtKB-KW"/>
</dbReference>
<dbReference type="GO" id="GO:0005829">
    <property type="term" value="C:cytosol"/>
    <property type="evidence" value="ECO:0007669"/>
    <property type="project" value="TreeGrafter"/>
</dbReference>
<dbReference type="Pfam" id="PF00027">
    <property type="entry name" value="cNMP_binding"/>
    <property type="match status" value="1"/>
</dbReference>
<organism evidence="7 8">
    <name type="scientific">Roseisolibacter agri</name>
    <dbReference type="NCBI Taxonomy" id="2014610"/>
    <lineage>
        <taxon>Bacteria</taxon>
        <taxon>Pseudomonadati</taxon>
        <taxon>Gemmatimonadota</taxon>
        <taxon>Gemmatimonadia</taxon>
        <taxon>Gemmatimonadales</taxon>
        <taxon>Gemmatimonadaceae</taxon>
        <taxon>Roseisolibacter</taxon>
    </lineage>
</organism>
<evidence type="ECO:0000256" key="3">
    <source>
        <dbReference type="ARBA" id="ARBA00023163"/>
    </source>
</evidence>
<comment type="caution">
    <text evidence="7">The sequence shown here is derived from an EMBL/GenBank/DDBJ whole genome shotgun (WGS) entry which is preliminary data.</text>
</comment>
<evidence type="ECO:0000259" key="6">
    <source>
        <dbReference type="PROSITE" id="PS51063"/>
    </source>
</evidence>
<accession>A0AA37Q7X8</accession>
<dbReference type="PRINTS" id="PR00103">
    <property type="entry name" value="CAMPKINASE"/>
</dbReference>
<evidence type="ECO:0000259" key="5">
    <source>
        <dbReference type="PROSITE" id="PS50042"/>
    </source>
</evidence>
<dbReference type="PROSITE" id="PS00889">
    <property type="entry name" value="CNMP_BINDING_2"/>
    <property type="match status" value="1"/>
</dbReference>
<dbReference type="Pfam" id="PF13545">
    <property type="entry name" value="HTH_Crp_2"/>
    <property type="match status" value="1"/>
</dbReference>
<dbReference type="EMBL" id="BRXS01000004">
    <property type="protein sequence ID" value="GLC26332.1"/>
    <property type="molecule type" value="Genomic_DNA"/>
</dbReference>
<proteinExistence type="predicted"/>
<evidence type="ECO:0000256" key="2">
    <source>
        <dbReference type="ARBA" id="ARBA00023125"/>
    </source>
</evidence>
<dbReference type="SUPFAM" id="SSF46785">
    <property type="entry name" value="Winged helix' DNA-binding domain"/>
    <property type="match status" value="1"/>
</dbReference>
<keyword evidence="1" id="KW-0805">Transcription regulation</keyword>
<dbReference type="InterPro" id="IPR018488">
    <property type="entry name" value="cNMP-bd_CS"/>
</dbReference>
<keyword evidence="8" id="KW-1185">Reference proteome</keyword>
<sequence length="283" mass="30210">MHLPRVTEFLGYVPLFQRLTPDERRGFAALVREQRYPRGALIVRQGDPGDALYVVRSGAVKVAVVGQDGREVILGTLGQGDHFGELALIDGQPRSAHVVAMEPTVLLVLRRDEFRRQVEQMPRVAWALLEELSRRLRLADAKITGLVLLDVPGRVARLILDRATGTPPRIEKAPTHETMAQMIGASRETVSRAMKELQEGGLVTVQRRAIEIVDAAGLERRAAPGAGSRGAAARGAREDGRGDEGLAAEDGGEGGEESGTDSGTERGADSGGTRSSSAAADGL</sequence>
<feature type="compositionally biased region" description="Polar residues" evidence="4">
    <location>
        <begin position="272"/>
        <end position="283"/>
    </location>
</feature>
<dbReference type="Gene3D" id="1.10.10.10">
    <property type="entry name" value="Winged helix-like DNA-binding domain superfamily/Winged helix DNA-binding domain"/>
    <property type="match status" value="1"/>
</dbReference>
<dbReference type="InterPro" id="IPR000595">
    <property type="entry name" value="cNMP-bd_dom"/>
</dbReference>